<dbReference type="AlphaFoldDB" id="L1MNA5"/>
<feature type="domain" description="Helicase XPB/Ssl2 N-terminal" evidence="1">
    <location>
        <begin position="536"/>
        <end position="658"/>
    </location>
</feature>
<organism evidence="2 3">
    <name type="scientific">Corynebacterium durum F0235</name>
    <dbReference type="NCBI Taxonomy" id="1035195"/>
    <lineage>
        <taxon>Bacteria</taxon>
        <taxon>Bacillati</taxon>
        <taxon>Actinomycetota</taxon>
        <taxon>Actinomycetes</taxon>
        <taxon>Mycobacteriales</taxon>
        <taxon>Corynebacteriaceae</taxon>
        <taxon>Corynebacterium</taxon>
    </lineage>
</organism>
<dbReference type="HOGENOM" id="CLU_013420_0_0_11"/>
<protein>
    <recommendedName>
        <fullName evidence="1">Helicase XPB/Ssl2 N-terminal domain-containing protein</fullName>
    </recommendedName>
</protein>
<dbReference type="PATRIC" id="fig|1035195.3.peg.26"/>
<dbReference type="PROSITE" id="PS52050">
    <property type="entry name" value="WYL"/>
    <property type="match status" value="1"/>
</dbReference>
<dbReference type="EMBL" id="AMEM01000001">
    <property type="protein sequence ID" value="EKX92733.1"/>
    <property type="molecule type" value="Genomic_DNA"/>
</dbReference>
<gene>
    <name evidence="2" type="ORF">HMPREF9997_00026</name>
</gene>
<dbReference type="eggNOG" id="COG2378">
    <property type="taxonomic scope" value="Bacteria"/>
</dbReference>
<sequence>MRPLFQTLAKKVTSWAFQGGVTMRCIMKKRMNNNNADSASPLTFEQWLSEQPDERLATILRNRPDCALPIPPSFSSLAARLRLPLAVKRAVDKLGAMDIAVVEAASAQGAELQPVSTPEVVEEIRERLHAYSTPDEDIPTQDDVEAALETLKDHALLYGTTTDGSSFQLLHEVMSEIPRHFLVLPESASAGPPLTHQQVEELLDALSPQESKILDTLAQAGGVGLSKDAAPDADPTRPVAMLIAKGLLTRVDHNTVRLRAITRNVLLNPSNTPHRYTLVPATRMPDTPPSDKDVQKVDQAATAAGLEVTRMMRRLLEELGREPAPCLKNGSIGVRAATKLAKTLDIDNLTLARLMCLADSADLISTGEPDPPPHNDNLGDYLAPTPLADDWLQSDSADQWASLLEAWRNSQWSPWLVGHKDDTNKTIHLLDHAALDTHLPAITALTMRPFLRLPPGTPVPPDNVSTDMRYLSPLRGSHIDPTRVADICSNAEWIGAIALNAASTPLRTMMGTSDTDAYEALRKVTQSLTPEPGTTLIAQADMTILAPGPLTTEIQEQVETLADVESPGLASVYRITETSIRRALDTGRTGADLQQFLEENVLGDVPQSITYLITDVARRHGTLRGGPAISYLRSDDPALLAQAVQTPAAARLALRLIAPTVAISQAPLIEVLDNLREAGFQPVAEDATGASIDVRPSPSRITSYQGRPAVTREAIDAGLIHAVVSELRRNNTATTAASQGTTATNDQGQVLQGREALSVLQAAVRGRKTVTLGFVDKQGTQMHRVVRPLTVSGGQVDALDAATGKVHRFQLHRITEVILD</sequence>
<evidence type="ECO:0000313" key="3">
    <source>
        <dbReference type="Proteomes" id="UP000010445"/>
    </source>
</evidence>
<accession>L1MNA5</accession>
<keyword evidence="3" id="KW-1185">Reference proteome</keyword>
<evidence type="ECO:0000313" key="2">
    <source>
        <dbReference type="EMBL" id="EKX92733.1"/>
    </source>
</evidence>
<comment type="caution">
    <text evidence="2">The sequence shown here is derived from an EMBL/GenBank/DDBJ whole genome shotgun (WGS) entry which is preliminary data.</text>
</comment>
<name>L1MNA5_9CORY</name>
<evidence type="ECO:0000259" key="1">
    <source>
        <dbReference type="Pfam" id="PF13625"/>
    </source>
</evidence>
<dbReference type="Proteomes" id="UP000010445">
    <property type="component" value="Unassembled WGS sequence"/>
</dbReference>
<dbReference type="STRING" id="1035195.HMPREF9997_00026"/>
<proteinExistence type="predicted"/>
<dbReference type="InterPro" id="IPR032830">
    <property type="entry name" value="XPB/Ssl2_N"/>
</dbReference>
<dbReference type="Pfam" id="PF13625">
    <property type="entry name" value="Helicase_C_3"/>
    <property type="match status" value="1"/>
</dbReference>
<reference evidence="2 3" key="1">
    <citation type="submission" date="2012-05" db="EMBL/GenBank/DDBJ databases">
        <authorList>
            <person name="Weinstock G."/>
            <person name="Sodergren E."/>
            <person name="Lobos E.A."/>
            <person name="Fulton L."/>
            <person name="Fulton R."/>
            <person name="Courtney L."/>
            <person name="Fronick C."/>
            <person name="O'Laughlin M."/>
            <person name="Godfrey J."/>
            <person name="Wilson R.M."/>
            <person name="Miner T."/>
            <person name="Farmer C."/>
            <person name="Delehaunty K."/>
            <person name="Cordes M."/>
            <person name="Minx P."/>
            <person name="Tomlinson C."/>
            <person name="Chen J."/>
            <person name="Wollam A."/>
            <person name="Pepin K.H."/>
            <person name="Bhonagiri V."/>
            <person name="Zhang X."/>
            <person name="Suruliraj S."/>
            <person name="Warren W."/>
            <person name="Mitreva M."/>
            <person name="Mardis E.R."/>
            <person name="Wilson R.K."/>
        </authorList>
    </citation>
    <scope>NUCLEOTIDE SEQUENCE [LARGE SCALE GENOMIC DNA]</scope>
    <source>
        <strain evidence="2 3">F0235</strain>
    </source>
</reference>